<feature type="compositionally biased region" description="Low complexity" evidence="1">
    <location>
        <begin position="91"/>
        <end position="116"/>
    </location>
</feature>
<dbReference type="EMBL" id="HG994584">
    <property type="protein sequence ID" value="CAF2957571.1"/>
    <property type="molecule type" value="Genomic_DNA"/>
</dbReference>
<feature type="region of interest" description="Disordered" evidence="1">
    <location>
        <begin position="150"/>
        <end position="202"/>
    </location>
</feature>
<feature type="region of interest" description="Disordered" evidence="1">
    <location>
        <begin position="77"/>
        <end position="129"/>
    </location>
</feature>
<evidence type="ECO:0000256" key="2">
    <source>
        <dbReference type="SAM" id="Phobius"/>
    </source>
</evidence>
<sequence length="303" mass="33917">MDRSRGVVLGPISNRRGGDVRSIYPPGYYEERENLSTPPRTKYYSRRDLVEALYPAREDCSCTSVSEEEEDVNKVVLDESGGDRSHRVDISFSSTPSSSPSLSSPSSSHHLNSSNLQYHHPPGRSFPKKKCQLNKLVNHHIHRRHHSEYYGTHFSHPGSQYEHDPSKSNPHPHYSGIGSHIPPHLHPSPSTHGGHSYSSSAHKTRVPHYLENIIQNSHNINKPQHDAKLMKKLSKCIIIPENPEDPAAFTVTPGFTGTPKPPWCSSKPVQKIVGTFVILMSLGILAAVLYVSWSSNTFRPMMK</sequence>
<protein>
    <submittedName>
        <fullName evidence="3">(salmon louse) hypothetical protein</fullName>
    </submittedName>
</protein>
<keyword evidence="4" id="KW-1185">Reference proteome</keyword>
<gene>
    <name evidence="3" type="ORF">LSAA_9637</name>
</gene>
<organism evidence="3 4">
    <name type="scientific">Lepeophtheirus salmonis</name>
    <name type="common">Salmon louse</name>
    <name type="synonym">Caligus salmonis</name>
    <dbReference type="NCBI Taxonomy" id="72036"/>
    <lineage>
        <taxon>Eukaryota</taxon>
        <taxon>Metazoa</taxon>
        <taxon>Ecdysozoa</taxon>
        <taxon>Arthropoda</taxon>
        <taxon>Crustacea</taxon>
        <taxon>Multicrustacea</taxon>
        <taxon>Hexanauplia</taxon>
        <taxon>Copepoda</taxon>
        <taxon>Siphonostomatoida</taxon>
        <taxon>Caligidae</taxon>
        <taxon>Lepeophtheirus</taxon>
    </lineage>
</organism>
<evidence type="ECO:0000313" key="4">
    <source>
        <dbReference type="Proteomes" id="UP000675881"/>
    </source>
</evidence>
<keyword evidence="2" id="KW-1133">Transmembrane helix</keyword>
<feature type="compositionally biased region" description="Low complexity" evidence="1">
    <location>
        <begin position="176"/>
        <end position="201"/>
    </location>
</feature>
<name>A0A7R8H9N5_LEPSM</name>
<proteinExistence type="predicted"/>
<keyword evidence="2" id="KW-0812">Transmembrane</keyword>
<evidence type="ECO:0000313" key="3">
    <source>
        <dbReference type="EMBL" id="CAF2957571.1"/>
    </source>
</evidence>
<evidence type="ECO:0000256" key="1">
    <source>
        <dbReference type="SAM" id="MobiDB-lite"/>
    </source>
</evidence>
<dbReference type="AlphaFoldDB" id="A0A7R8H9N5"/>
<dbReference type="Proteomes" id="UP000675881">
    <property type="component" value="Chromosome 5"/>
</dbReference>
<feature type="region of interest" description="Disordered" evidence="1">
    <location>
        <begin position="1"/>
        <end position="24"/>
    </location>
</feature>
<feature type="transmembrane region" description="Helical" evidence="2">
    <location>
        <begin position="272"/>
        <end position="293"/>
    </location>
</feature>
<keyword evidence="2" id="KW-0472">Membrane</keyword>
<accession>A0A7R8H9N5</accession>
<reference evidence="3" key="1">
    <citation type="submission" date="2021-02" db="EMBL/GenBank/DDBJ databases">
        <authorList>
            <person name="Bekaert M."/>
        </authorList>
    </citation>
    <scope>NUCLEOTIDE SEQUENCE</scope>
    <source>
        <strain evidence="3">IoA-00</strain>
    </source>
</reference>
<feature type="compositionally biased region" description="Basic and acidic residues" evidence="1">
    <location>
        <begin position="77"/>
        <end position="89"/>
    </location>
</feature>